<accession>M7ZVX1</accession>
<proteinExistence type="predicted"/>
<sequence length="94" mass="10600">MADSMGLAGRRMWLKKAGLRSSDPGAPAWIRERGFHFRRRNGGGMHRQGSFELRVDRASMASCEAQREVGGIELGEAREVVDGLDREELWRLQS</sequence>
<gene>
    <name evidence="1" type="ORF">TRIUR3_09579</name>
</gene>
<dbReference type="AlphaFoldDB" id="M7ZVX1"/>
<organism evidence="1">
    <name type="scientific">Triticum urartu</name>
    <name type="common">Red wild einkorn</name>
    <name type="synonym">Crithodium urartu</name>
    <dbReference type="NCBI Taxonomy" id="4572"/>
    <lineage>
        <taxon>Eukaryota</taxon>
        <taxon>Viridiplantae</taxon>
        <taxon>Streptophyta</taxon>
        <taxon>Embryophyta</taxon>
        <taxon>Tracheophyta</taxon>
        <taxon>Spermatophyta</taxon>
        <taxon>Magnoliopsida</taxon>
        <taxon>Liliopsida</taxon>
        <taxon>Poales</taxon>
        <taxon>Poaceae</taxon>
        <taxon>BOP clade</taxon>
        <taxon>Pooideae</taxon>
        <taxon>Triticodae</taxon>
        <taxon>Triticeae</taxon>
        <taxon>Triticinae</taxon>
        <taxon>Triticum</taxon>
    </lineage>
</organism>
<protein>
    <submittedName>
        <fullName evidence="1">Uncharacterized protein</fullName>
    </submittedName>
</protein>
<name>M7ZVX1_TRIUA</name>
<reference evidence="1" key="1">
    <citation type="journal article" date="2013" name="Nature">
        <title>Draft genome of the wheat A-genome progenitor Triticum urartu.</title>
        <authorList>
            <person name="Ling H.Q."/>
            <person name="Zhao S."/>
            <person name="Liu D."/>
            <person name="Wang J."/>
            <person name="Sun H."/>
            <person name="Zhang C."/>
            <person name="Fan H."/>
            <person name="Li D."/>
            <person name="Dong L."/>
            <person name="Tao Y."/>
            <person name="Gao C."/>
            <person name="Wu H."/>
            <person name="Li Y."/>
            <person name="Cui Y."/>
            <person name="Guo X."/>
            <person name="Zheng S."/>
            <person name="Wang B."/>
            <person name="Yu K."/>
            <person name="Liang Q."/>
            <person name="Yang W."/>
            <person name="Lou X."/>
            <person name="Chen J."/>
            <person name="Feng M."/>
            <person name="Jian J."/>
            <person name="Zhang X."/>
            <person name="Luo G."/>
            <person name="Jiang Y."/>
            <person name="Liu J."/>
            <person name="Wang Z."/>
            <person name="Sha Y."/>
            <person name="Zhang B."/>
            <person name="Wu H."/>
            <person name="Tang D."/>
            <person name="Shen Q."/>
            <person name="Xue P."/>
            <person name="Zou S."/>
            <person name="Wang X."/>
            <person name="Liu X."/>
            <person name="Wang F."/>
            <person name="Yang Y."/>
            <person name="An X."/>
            <person name="Dong Z."/>
            <person name="Zhang K."/>
            <person name="Zhang X."/>
            <person name="Luo M.C."/>
            <person name="Dvorak J."/>
            <person name="Tong Y."/>
            <person name="Wang J."/>
            <person name="Yang H."/>
            <person name="Li Z."/>
            <person name="Wang D."/>
            <person name="Zhang A."/>
            <person name="Wang J."/>
        </authorList>
    </citation>
    <scope>NUCLEOTIDE SEQUENCE</scope>
</reference>
<dbReference type="EMBL" id="KD157336">
    <property type="protein sequence ID" value="EMS56515.1"/>
    <property type="molecule type" value="Genomic_DNA"/>
</dbReference>
<evidence type="ECO:0000313" key="1">
    <source>
        <dbReference type="EMBL" id="EMS56515.1"/>
    </source>
</evidence>